<feature type="domain" description="HTH luxR-type" evidence="6">
    <location>
        <begin position="146"/>
        <end position="211"/>
    </location>
</feature>
<dbReference type="EMBL" id="BAABRU010000009">
    <property type="protein sequence ID" value="GAA5529052.1"/>
    <property type="molecule type" value="Genomic_DNA"/>
</dbReference>
<dbReference type="SUPFAM" id="SSF46894">
    <property type="entry name" value="C-terminal effector domain of the bipartite response regulators"/>
    <property type="match status" value="1"/>
</dbReference>
<dbReference type="Pfam" id="PF00196">
    <property type="entry name" value="GerE"/>
    <property type="match status" value="1"/>
</dbReference>
<dbReference type="CDD" id="cd06170">
    <property type="entry name" value="LuxR_C_like"/>
    <property type="match status" value="1"/>
</dbReference>
<dbReference type="SMART" id="SM00421">
    <property type="entry name" value="HTH_LUXR"/>
    <property type="match status" value="1"/>
</dbReference>
<dbReference type="Gene3D" id="3.40.50.2300">
    <property type="match status" value="1"/>
</dbReference>
<dbReference type="SMART" id="SM00448">
    <property type="entry name" value="REC"/>
    <property type="match status" value="1"/>
</dbReference>
<dbReference type="InterPro" id="IPR016032">
    <property type="entry name" value="Sig_transdc_resp-reg_C-effctor"/>
</dbReference>
<dbReference type="PROSITE" id="PS50110">
    <property type="entry name" value="RESPONSE_REGULATORY"/>
    <property type="match status" value="1"/>
</dbReference>
<proteinExistence type="predicted"/>
<keyword evidence="3" id="KW-0238">DNA-binding</keyword>
<dbReference type="RefSeq" id="WP_345722671.1">
    <property type="nucleotide sequence ID" value="NZ_BAABRU010000009.1"/>
</dbReference>
<keyword evidence="2" id="KW-0805">Transcription regulation</keyword>
<sequence length="218" mass="23670">MIKLLICDDQAVVRDGLSIMLNLAPDLEVVAVASNGREAVQLSADWQPDLILMDLKMPIMNGIEATRQISAAQPLVKILVLTTYDDDEWLFEAIRAGAAGYLLKDMAHIDLVSAIRGTVSGKAYVDPNVTARLLSQVANSRNQPPASQLTGRLTERELAVLNLIATGHTNASIADQLRLSEGTVRNHVSTILSKLDVADRTQAALLAVEHGLHQRESY</sequence>
<evidence type="ECO:0000313" key="8">
    <source>
        <dbReference type="EMBL" id="GAA5529052.1"/>
    </source>
</evidence>
<dbReference type="InterPro" id="IPR011006">
    <property type="entry name" value="CheY-like_superfamily"/>
</dbReference>
<feature type="modified residue" description="4-aspartylphosphate" evidence="5">
    <location>
        <position position="54"/>
    </location>
</feature>
<feature type="domain" description="Response regulatory" evidence="7">
    <location>
        <begin position="3"/>
        <end position="119"/>
    </location>
</feature>
<evidence type="ECO:0000259" key="7">
    <source>
        <dbReference type="PROSITE" id="PS50110"/>
    </source>
</evidence>
<dbReference type="CDD" id="cd17535">
    <property type="entry name" value="REC_NarL-like"/>
    <property type="match status" value="1"/>
</dbReference>
<comment type="caution">
    <text evidence="8">The sequence shown here is derived from an EMBL/GenBank/DDBJ whole genome shotgun (WGS) entry which is preliminary data.</text>
</comment>
<evidence type="ECO:0000256" key="2">
    <source>
        <dbReference type="ARBA" id="ARBA00023015"/>
    </source>
</evidence>
<dbReference type="SUPFAM" id="SSF52172">
    <property type="entry name" value="CheY-like"/>
    <property type="match status" value="1"/>
</dbReference>
<protein>
    <submittedName>
        <fullName evidence="8">Transcriptional regulatory protein LnrK</fullName>
    </submittedName>
</protein>
<dbReference type="PRINTS" id="PR00038">
    <property type="entry name" value="HTHLUXR"/>
</dbReference>
<evidence type="ECO:0000256" key="4">
    <source>
        <dbReference type="ARBA" id="ARBA00023163"/>
    </source>
</evidence>
<evidence type="ECO:0000256" key="3">
    <source>
        <dbReference type="ARBA" id="ARBA00023125"/>
    </source>
</evidence>
<dbReference type="PANTHER" id="PTHR43214">
    <property type="entry name" value="TWO-COMPONENT RESPONSE REGULATOR"/>
    <property type="match status" value="1"/>
</dbReference>
<reference evidence="8 9" key="1">
    <citation type="submission" date="2024-02" db="EMBL/GenBank/DDBJ databases">
        <title>Herpetosiphon gulosus NBRC 112829.</title>
        <authorList>
            <person name="Ichikawa N."/>
            <person name="Katano-Makiyama Y."/>
            <person name="Hidaka K."/>
        </authorList>
    </citation>
    <scope>NUCLEOTIDE SEQUENCE [LARGE SCALE GENOMIC DNA]</scope>
    <source>
        <strain evidence="8 9">NBRC 112829</strain>
    </source>
</reference>
<evidence type="ECO:0000259" key="6">
    <source>
        <dbReference type="PROSITE" id="PS50043"/>
    </source>
</evidence>
<organism evidence="8 9">
    <name type="scientific">Herpetosiphon gulosus</name>
    <dbReference type="NCBI Taxonomy" id="1973496"/>
    <lineage>
        <taxon>Bacteria</taxon>
        <taxon>Bacillati</taxon>
        <taxon>Chloroflexota</taxon>
        <taxon>Chloroflexia</taxon>
        <taxon>Herpetosiphonales</taxon>
        <taxon>Herpetosiphonaceae</taxon>
        <taxon>Herpetosiphon</taxon>
    </lineage>
</organism>
<keyword evidence="1 5" id="KW-0597">Phosphoprotein</keyword>
<dbReference type="Proteomes" id="UP001428290">
    <property type="component" value="Unassembled WGS sequence"/>
</dbReference>
<name>A0ABP9X0T4_9CHLR</name>
<gene>
    <name evidence="8" type="primary">lnrK_3</name>
    <name evidence="8" type="ORF">Hgul01_02855</name>
</gene>
<dbReference type="PANTHER" id="PTHR43214:SF24">
    <property type="entry name" value="TRANSCRIPTIONAL REGULATORY PROTEIN NARL-RELATED"/>
    <property type="match status" value="1"/>
</dbReference>
<keyword evidence="9" id="KW-1185">Reference proteome</keyword>
<keyword evidence="4" id="KW-0804">Transcription</keyword>
<dbReference type="PROSITE" id="PS50043">
    <property type="entry name" value="HTH_LUXR_2"/>
    <property type="match status" value="1"/>
</dbReference>
<accession>A0ABP9X0T4</accession>
<dbReference type="InterPro" id="IPR001789">
    <property type="entry name" value="Sig_transdc_resp-reg_receiver"/>
</dbReference>
<evidence type="ECO:0000256" key="5">
    <source>
        <dbReference type="PROSITE-ProRule" id="PRU00169"/>
    </source>
</evidence>
<dbReference type="InterPro" id="IPR000792">
    <property type="entry name" value="Tscrpt_reg_LuxR_C"/>
</dbReference>
<dbReference type="Pfam" id="PF00072">
    <property type="entry name" value="Response_reg"/>
    <property type="match status" value="1"/>
</dbReference>
<evidence type="ECO:0000256" key="1">
    <source>
        <dbReference type="ARBA" id="ARBA00022553"/>
    </source>
</evidence>
<dbReference type="InterPro" id="IPR039420">
    <property type="entry name" value="WalR-like"/>
</dbReference>
<dbReference type="InterPro" id="IPR058245">
    <property type="entry name" value="NreC/VraR/RcsB-like_REC"/>
</dbReference>
<evidence type="ECO:0000313" key="9">
    <source>
        <dbReference type="Proteomes" id="UP001428290"/>
    </source>
</evidence>